<comment type="similarity">
    <text evidence="2 5">Belongs to the RecX family.</text>
</comment>
<evidence type="ECO:0000313" key="10">
    <source>
        <dbReference type="EMBL" id="MCP1375555.1"/>
    </source>
</evidence>
<dbReference type="Gene3D" id="1.10.10.10">
    <property type="entry name" value="Winged helix-like DNA-binding domain superfamily/Winged helix DNA-binding domain"/>
    <property type="match status" value="3"/>
</dbReference>
<comment type="subcellular location">
    <subcellularLocation>
        <location evidence="1 5">Cytoplasm</location>
    </subcellularLocation>
</comment>
<evidence type="ECO:0000259" key="7">
    <source>
        <dbReference type="Pfam" id="PF02631"/>
    </source>
</evidence>
<comment type="caution">
    <text evidence="10">The sequence shown here is derived from an EMBL/GenBank/DDBJ whole genome shotgun (WGS) entry which is preliminary data.</text>
</comment>
<dbReference type="HAMAP" id="MF_01114">
    <property type="entry name" value="RecX"/>
    <property type="match status" value="1"/>
</dbReference>
<sequence>MAFGRKPPPDKLSAYAAALGMLARREQSRRELRRKLDRKGFEGDEAEQALDRLGDQRYQDDERFAGMLARNRAGQGYGPARIRMELKSHGLDDAAICQCLDELEQDWRASAALQLRKRYGGMAPADHAERSKRAQFLLRRGFSAATVRSLTHADVDDADDD</sequence>
<dbReference type="PANTHER" id="PTHR33602:SF1">
    <property type="entry name" value="REGULATORY PROTEIN RECX FAMILY PROTEIN"/>
    <property type="match status" value="1"/>
</dbReference>
<keyword evidence="4 5" id="KW-0963">Cytoplasm</keyword>
<dbReference type="InterPro" id="IPR053926">
    <property type="entry name" value="RecX_HTH_1st"/>
</dbReference>
<dbReference type="Pfam" id="PF21981">
    <property type="entry name" value="RecX_HTH3"/>
    <property type="match status" value="1"/>
</dbReference>
<proteinExistence type="inferred from homology"/>
<dbReference type="InterPro" id="IPR053924">
    <property type="entry name" value="RecX_HTH_2nd"/>
</dbReference>
<dbReference type="InterPro" id="IPR003783">
    <property type="entry name" value="Regulatory_RecX"/>
</dbReference>
<gene>
    <name evidence="5" type="primary">recX</name>
    <name evidence="10" type="ORF">NC595_16025</name>
</gene>
<feature type="domain" description="RecX first three-helical" evidence="9">
    <location>
        <begin position="14"/>
        <end position="53"/>
    </location>
</feature>
<keyword evidence="11" id="KW-1185">Reference proteome</keyword>
<dbReference type="PANTHER" id="PTHR33602">
    <property type="entry name" value="REGULATORY PROTEIN RECX FAMILY PROTEIN"/>
    <property type="match status" value="1"/>
</dbReference>
<evidence type="ECO:0000256" key="3">
    <source>
        <dbReference type="ARBA" id="ARBA00018111"/>
    </source>
</evidence>
<evidence type="ECO:0000313" key="11">
    <source>
        <dbReference type="Proteomes" id="UP001204615"/>
    </source>
</evidence>
<dbReference type="Pfam" id="PF21982">
    <property type="entry name" value="RecX_HTH1"/>
    <property type="match status" value="1"/>
</dbReference>
<reference evidence="10 11" key="1">
    <citation type="submission" date="2022-06" db="EMBL/GenBank/DDBJ databases">
        <title>Dyella sp. Sa strain:Sa Genome sequencing.</title>
        <authorList>
            <person name="Park S."/>
        </authorList>
    </citation>
    <scope>NUCLEOTIDE SEQUENCE [LARGE SCALE GENOMIC DNA]</scope>
    <source>
        <strain evidence="10 11">Sa</strain>
    </source>
</reference>
<organism evidence="10 11">
    <name type="scientific">Dyella lutea</name>
    <dbReference type="NCBI Taxonomy" id="2950441"/>
    <lineage>
        <taxon>Bacteria</taxon>
        <taxon>Pseudomonadati</taxon>
        <taxon>Pseudomonadota</taxon>
        <taxon>Gammaproteobacteria</taxon>
        <taxon>Lysobacterales</taxon>
        <taxon>Rhodanobacteraceae</taxon>
        <taxon>Dyella</taxon>
    </lineage>
</organism>
<evidence type="ECO:0000256" key="1">
    <source>
        <dbReference type="ARBA" id="ARBA00004496"/>
    </source>
</evidence>
<feature type="domain" description="RecX third three-helical" evidence="8">
    <location>
        <begin position="109"/>
        <end position="148"/>
    </location>
</feature>
<evidence type="ECO:0000256" key="4">
    <source>
        <dbReference type="ARBA" id="ARBA00022490"/>
    </source>
</evidence>
<evidence type="ECO:0000259" key="8">
    <source>
        <dbReference type="Pfam" id="PF21981"/>
    </source>
</evidence>
<comment type="function">
    <text evidence="5">Modulates RecA activity.</text>
</comment>
<dbReference type="RefSeq" id="WP_253568111.1">
    <property type="nucleotide sequence ID" value="NZ_JAMZEK010000003.1"/>
</dbReference>
<dbReference type="Proteomes" id="UP001204615">
    <property type="component" value="Unassembled WGS sequence"/>
</dbReference>
<dbReference type="InterPro" id="IPR036388">
    <property type="entry name" value="WH-like_DNA-bd_sf"/>
</dbReference>
<dbReference type="InterPro" id="IPR053925">
    <property type="entry name" value="RecX_HTH_3rd"/>
</dbReference>
<protein>
    <recommendedName>
        <fullName evidence="3 5">Regulatory protein RecX</fullName>
    </recommendedName>
</protein>
<evidence type="ECO:0000256" key="6">
    <source>
        <dbReference type="SAM" id="MobiDB-lite"/>
    </source>
</evidence>
<evidence type="ECO:0000259" key="9">
    <source>
        <dbReference type="Pfam" id="PF21982"/>
    </source>
</evidence>
<evidence type="ECO:0000256" key="2">
    <source>
        <dbReference type="ARBA" id="ARBA00009695"/>
    </source>
</evidence>
<accession>A0ABT1FDU2</accession>
<feature type="region of interest" description="Disordered" evidence="6">
    <location>
        <begin position="34"/>
        <end position="57"/>
    </location>
</feature>
<dbReference type="Pfam" id="PF02631">
    <property type="entry name" value="RecX_HTH2"/>
    <property type="match status" value="1"/>
</dbReference>
<feature type="domain" description="RecX second three-helical" evidence="7">
    <location>
        <begin position="60"/>
        <end position="100"/>
    </location>
</feature>
<name>A0ABT1FDU2_9GAMM</name>
<evidence type="ECO:0000256" key="5">
    <source>
        <dbReference type="HAMAP-Rule" id="MF_01114"/>
    </source>
</evidence>
<dbReference type="EMBL" id="JAMZEK010000003">
    <property type="protein sequence ID" value="MCP1375555.1"/>
    <property type="molecule type" value="Genomic_DNA"/>
</dbReference>